<protein>
    <recommendedName>
        <fullName evidence="3">Aminoglycoside phosphotransferase domain-containing protein</fullName>
    </recommendedName>
</protein>
<organism evidence="1 2">
    <name type="scientific">Spongiactinospora rosea</name>
    <dbReference type="NCBI Taxonomy" id="2248750"/>
    <lineage>
        <taxon>Bacteria</taxon>
        <taxon>Bacillati</taxon>
        <taxon>Actinomycetota</taxon>
        <taxon>Actinomycetes</taxon>
        <taxon>Streptosporangiales</taxon>
        <taxon>Streptosporangiaceae</taxon>
        <taxon>Spongiactinospora</taxon>
    </lineage>
</organism>
<reference evidence="1 2" key="1">
    <citation type="submission" date="2018-06" db="EMBL/GenBank/DDBJ databases">
        <title>Sphaerisporangium craniellae sp. nov., isolated from a marine sponge in the South China Sea.</title>
        <authorList>
            <person name="Li L."/>
        </authorList>
    </citation>
    <scope>NUCLEOTIDE SEQUENCE [LARGE SCALE GENOMIC DNA]</scope>
    <source>
        <strain evidence="1 2">LHW63015</strain>
    </source>
</reference>
<dbReference type="InterPro" id="IPR011009">
    <property type="entry name" value="Kinase-like_dom_sf"/>
</dbReference>
<accession>A0A366M6K5</accession>
<proteinExistence type="predicted"/>
<sequence>MPDPSADPIPLITAWAGGPVTITEIEGGRGHRVARIDADGGRRWLLRVLDPGVAAAGLGLEPEEEIANTRQAAVSGVGPQVVHRLAGLPALLLEYVEGRALDGAAVREPDLIPGIARACRRLHAGPAFANDFSIFAELERLLGLCTRHGLAVPDGYAERLPAVADIERALAHWPPPAVPCHNGLLPETLIATEGGEVRIMDYRLSGNHDPAFDLGAIAAEADYPADLVPMLAAAYFGGPDRRLFARVTLYRIMSDLVCALRSAVRCGLLDGPADPGAAARHLRAVRDLDDPAFGRLIDDARGLPSF</sequence>
<keyword evidence="2" id="KW-1185">Reference proteome</keyword>
<gene>
    <name evidence="1" type="ORF">DP939_03915</name>
</gene>
<dbReference type="EMBL" id="QMEY01000001">
    <property type="protein sequence ID" value="RBQ21836.1"/>
    <property type="molecule type" value="Genomic_DNA"/>
</dbReference>
<evidence type="ECO:0008006" key="3">
    <source>
        <dbReference type="Google" id="ProtNLM"/>
    </source>
</evidence>
<name>A0A366M6K5_9ACTN</name>
<dbReference type="Gene3D" id="3.90.1200.10">
    <property type="match status" value="1"/>
</dbReference>
<evidence type="ECO:0000313" key="2">
    <source>
        <dbReference type="Proteomes" id="UP000253303"/>
    </source>
</evidence>
<dbReference type="RefSeq" id="WP_113978920.1">
    <property type="nucleotide sequence ID" value="NZ_QMEY01000001.1"/>
</dbReference>
<comment type="caution">
    <text evidence="1">The sequence shown here is derived from an EMBL/GenBank/DDBJ whole genome shotgun (WGS) entry which is preliminary data.</text>
</comment>
<evidence type="ECO:0000313" key="1">
    <source>
        <dbReference type="EMBL" id="RBQ21836.1"/>
    </source>
</evidence>
<dbReference type="Proteomes" id="UP000253303">
    <property type="component" value="Unassembled WGS sequence"/>
</dbReference>
<dbReference type="SUPFAM" id="SSF56112">
    <property type="entry name" value="Protein kinase-like (PK-like)"/>
    <property type="match status" value="1"/>
</dbReference>
<dbReference type="AlphaFoldDB" id="A0A366M6K5"/>
<dbReference type="OrthoDB" id="179763at2"/>